<reference evidence="2 3" key="1">
    <citation type="submission" date="2018-10" db="EMBL/GenBank/DDBJ databases">
        <title>Cohnella sp. M2MS4P-1, whole genome shotgun sequence.</title>
        <authorList>
            <person name="Tuo L."/>
        </authorList>
    </citation>
    <scope>NUCLEOTIDE SEQUENCE [LARGE SCALE GENOMIC DNA]</scope>
    <source>
        <strain evidence="2 3">M2MS4P-1</strain>
    </source>
</reference>
<dbReference type="AlphaFoldDB" id="A0A494YD67"/>
<comment type="caution">
    <text evidence="2">The sequence shown here is derived from an EMBL/GenBank/DDBJ whole genome shotgun (WGS) entry which is preliminary data.</text>
</comment>
<keyword evidence="3" id="KW-1185">Reference proteome</keyword>
<keyword evidence="1" id="KW-0472">Membrane</keyword>
<dbReference type="Proteomes" id="UP000282076">
    <property type="component" value="Unassembled WGS sequence"/>
</dbReference>
<name>A0A494YD67_9BACL</name>
<evidence type="ECO:0000256" key="1">
    <source>
        <dbReference type="SAM" id="Phobius"/>
    </source>
</evidence>
<proteinExistence type="predicted"/>
<organism evidence="2 3">
    <name type="scientific">Cohnella endophytica</name>
    <dbReference type="NCBI Taxonomy" id="2419778"/>
    <lineage>
        <taxon>Bacteria</taxon>
        <taxon>Bacillati</taxon>
        <taxon>Bacillota</taxon>
        <taxon>Bacilli</taxon>
        <taxon>Bacillales</taxon>
        <taxon>Paenibacillaceae</taxon>
        <taxon>Cohnella</taxon>
    </lineage>
</organism>
<keyword evidence="1" id="KW-0812">Transmembrane</keyword>
<sequence length="156" mass="18556">MVIKHELKVALEDFLNNQCKNPTQIETVHVNFIINNRDNNYQYEWYSKDYKFNKDQYHWYAQTNNESYPYIGGDFYEPFNLDFPTELCGMNVEGFTTEIPLVLDRTHNKFVATNMTILGDEIKIGYLLLDLFLLAILYSFLVITGFIIWIIMKIRE</sequence>
<protein>
    <submittedName>
        <fullName evidence="2">Uncharacterized protein</fullName>
    </submittedName>
</protein>
<dbReference type="EMBL" id="RBZM01000001">
    <property type="protein sequence ID" value="RKP57955.1"/>
    <property type="molecule type" value="Genomic_DNA"/>
</dbReference>
<gene>
    <name evidence="2" type="ORF">D7Z26_00100</name>
</gene>
<dbReference type="RefSeq" id="WP_120973595.1">
    <property type="nucleotide sequence ID" value="NZ_RBZM01000001.1"/>
</dbReference>
<feature type="transmembrane region" description="Helical" evidence="1">
    <location>
        <begin position="124"/>
        <end position="151"/>
    </location>
</feature>
<accession>A0A494YD67</accession>
<evidence type="ECO:0000313" key="2">
    <source>
        <dbReference type="EMBL" id="RKP57955.1"/>
    </source>
</evidence>
<keyword evidence="1" id="KW-1133">Transmembrane helix</keyword>
<evidence type="ECO:0000313" key="3">
    <source>
        <dbReference type="Proteomes" id="UP000282076"/>
    </source>
</evidence>